<dbReference type="GO" id="GO:0016020">
    <property type="term" value="C:membrane"/>
    <property type="evidence" value="ECO:0007669"/>
    <property type="project" value="InterPro"/>
</dbReference>
<protein>
    <submittedName>
        <fullName evidence="4">Apical endosomal glycoprotein</fullName>
    </submittedName>
</protein>
<evidence type="ECO:0000313" key="4">
    <source>
        <dbReference type="EMBL" id="KDR22154.1"/>
    </source>
</evidence>
<dbReference type="InterPro" id="IPR051560">
    <property type="entry name" value="MAM_domain-containing"/>
</dbReference>
<feature type="chain" id="PRO_5001645453" evidence="2">
    <location>
        <begin position="17"/>
        <end position="901"/>
    </location>
</feature>
<feature type="domain" description="MAM" evidence="3">
    <location>
        <begin position="723"/>
        <end position="892"/>
    </location>
</feature>
<dbReference type="Proteomes" id="UP000027135">
    <property type="component" value="Unassembled WGS sequence"/>
</dbReference>
<dbReference type="CDD" id="cd06263">
    <property type="entry name" value="MAM"/>
    <property type="match status" value="4"/>
</dbReference>
<organism evidence="4 5">
    <name type="scientific">Zootermopsis nevadensis</name>
    <name type="common">Dampwood termite</name>
    <dbReference type="NCBI Taxonomy" id="136037"/>
    <lineage>
        <taxon>Eukaryota</taxon>
        <taxon>Metazoa</taxon>
        <taxon>Ecdysozoa</taxon>
        <taxon>Arthropoda</taxon>
        <taxon>Hexapoda</taxon>
        <taxon>Insecta</taxon>
        <taxon>Pterygota</taxon>
        <taxon>Neoptera</taxon>
        <taxon>Polyneoptera</taxon>
        <taxon>Dictyoptera</taxon>
        <taxon>Blattodea</taxon>
        <taxon>Blattoidea</taxon>
        <taxon>Termitoidae</taxon>
        <taxon>Termopsidae</taxon>
        <taxon>Zootermopsis</taxon>
    </lineage>
</organism>
<accession>A0A067RQZ7</accession>
<reference evidence="4 5" key="1">
    <citation type="journal article" date="2014" name="Nat. Commun.">
        <title>Molecular traces of alternative social organization in a termite genome.</title>
        <authorList>
            <person name="Terrapon N."/>
            <person name="Li C."/>
            <person name="Robertson H.M."/>
            <person name="Ji L."/>
            <person name="Meng X."/>
            <person name="Booth W."/>
            <person name="Chen Z."/>
            <person name="Childers C.P."/>
            <person name="Glastad K.M."/>
            <person name="Gokhale K."/>
            <person name="Gowin J."/>
            <person name="Gronenberg W."/>
            <person name="Hermansen R.A."/>
            <person name="Hu H."/>
            <person name="Hunt B.G."/>
            <person name="Huylmans A.K."/>
            <person name="Khalil S.M."/>
            <person name="Mitchell R.D."/>
            <person name="Munoz-Torres M.C."/>
            <person name="Mustard J.A."/>
            <person name="Pan H."/>
            <person name="Reese J.T."/>
            <person name="Scharf M.E."/>
            <person name="Sun F."/>
            <person name="Vogel H."/>
            <person name="Xiao J."/>
            <person name="Yang W."/>
            <person name="Yang Z."/>
            <person name="Yang Z."/>
            <person name="Zhou J."/>
            <person name="Zhu J."/>
            <person name="Brent C.S."/>
            <person name="Elsik C.G."/>
            <person name="Goodisman M.A."/>
            <person name="Liberles D.A."/>
            <person name="Roe R.M."/>
            <person name="Vargo E.L."/>
            <person name="Vilcinskas A."/>
            <person name="Wang J."/>
            <person name="Bornberg-Bauer E."/>
            <person name="Korb J."/>
            <person name="Zhang G."/>
            <person name="Liebig J."/>
        </authorList>
    </citation>
    <scope>NUCLEOTIDE SEQUENCE [LARGE SCALE GENOMIC DNA]</scope>
    <source>
        <tissue evidence="4">Whole organism</tissue>
    </source>
</reference>
<feature type="compositionally biased region" description="Basic and acidic residues" evidence="1">
    <location>
        <begin position="74"/>
        <end position="84"/>
    </location>
</feature>
<dbReference type="PANTHER" id="PTHR23282">
    <property type="entry name" value="APICAL ENDOSOMAL GLYCOPROTEIN PRECURSOR"/>
    <property type="match status" value="1"/>
</dbReference>
<evidence type="ECO:0000256" key="2">
    <source>
        <dbReference type="SAM" id="SignalP"/>
    </source>
</evidence>
<dbReference type="OMA" id="TFWFAAF"/>
<feature type="region of interest" description="Disordered" evidence="1">
    <location>
        <begin position="50"/>
        <end position="178"/>
    </location>
</feature>
<keyword evidence="5" id="KW-1185">Reference proteome</keyword>
<feature type="compositionally biased region" description="Acidic residues" evidence="1">
    <location>
        <begin position="63"/>
        <end position="73"/>
    </location>
</feature>
<feature type="compositionally biased region" description="Low complexity" evidence="1">
    <location>
        <begin position="101"/>
        <end position="161"/>
    </location>
</feature>
<dbReference type="Gene3D" id="2.60.120.200">
    <property type="match status" value="4"/>
</dbReference>
<dbReference type="Pfam" id="PF00629">
    <property type="entry name" value="MAM"/>
    <property type="match status" value="4"/>
</dbReference>
<evidence type="ECO:0000259" key="3">
    <source>
        <dbReference type="PROSITE" id="PS50060"/>
    </source>
</evidence>
<dbReference type="PROSITE" id="PS50060">
    <property type="entry name" value="MAM_2"/>
    <property type="match status" value="4"/>
</dbReference>
<proteinExistence type="predicted"/>
<dbReference type="InterPro" id="IPR000998">
    <property type="entry name" value="MAM_dom"/>
</dbReference>
<dbReference type="InParanoid" id="A0A067RQZ7"/>
<feature type="compositionally biased region" description="Polar residues" evidence="1">
    <location>
        <begin position="50"/>
        <end position="60"/>
    </location>
</feature>
<dbReference type="PANTHER" id="PTHR23282:SF101">
    <property type="entry name" value="MAM DOMAIN-CONTAINING PROTEIN"/>
    <property type="match status" value="1"/>
</dbReference>
<dbReference type="InterPro" id="IPR013320">
    <property type="entry name" value="ConA-like_dom_sf"/>
</dbReference>
<feature type="signal peptide" evidence="2">
    <location>
        <begin position="1"/>
        <end position="16"/>
    </location>
</feature>
<name>A0A067RQZ7_ZOONE</name>
<feature type="domain" description="MAM" evidence="3">
    <location>
        <begin position="360"/>
        <end position="526"/>
    </location>
</feature>
<dbReference type="SUPFAM" id="SSF49899">
    <property type="entry name" value="Concanavalin A-like lectins/glucanases"/>
    <property type="match status" value="4"/>
</dbReference>
<evidence type="ECO:0000313" key="5">
    <source>
        <dbReference type="Proteomes" id="UP000027135"/>
    </source>
</evidence>
<feature type="domain" description="MAM" evidence="3">
    <location>
        <begin position="536"/>
        <end position="713"/>
    </location>
</feature>
<dbReference type="SMART" id="SM00137">
    <property type="entry name" value="MAM"/>
    <property type="match status" value="4"/>
</dbReference>
<dbReference type="EMBL" id="KK852519">
    <property type="protein sequence ID" value="KDR22154.1"/>
    <property type="molecule type" value="Genomic_DNA"/>
</dbReference>
<dbReference type="STRING" id="136037.A0A067RQZ7"/>
<dbReference type="eggNOG" id="KOG1095">
    <property type="taxonomic scope" value="Eukaryota"/>
</dbReference>
<gene>
    <name evidence="4" type="ORF">L798_02717</name>
</gene>
<keyword evidence="2" id="KW-0732">Signal</keyword>
<evidence type="ECO:0000256" key="1">
    <source>
        <dbReference type="SAM" id="MobiDB-lite"/>
    </source>
</evidence>
<feature type="domain" description="MAM" evidence="3">
    <location>
        <begin position="181"/>
        <end position="360"/>
    </location>
</feature>
<dbReference type="AlphaFoldDB" id="A0A067RQZ7"/>
<sequence length="901" mass="97765">MGGILVLLGALLWTRGASPAGAQLSRIAVQAPLVKYNFILERQEGIAPSSGTEATLTTLQIVDYEEEDDEREEPDDRRNDDRGGTTDGNPGEEDTAQLPHTEPATTTSTLSTTTPSTTTPSTTTPSTTTPSTTTPSTTTPSTTTPSTTTPSTTTPKPRSTTQIPKITTVIPRDSGSEEVGTPCTFGTYPNMNTCGWTNSEDAALVWQTGSGQTSNWLGGPTNDFSSDDSSGGYIFVETSEVTLPGERNLHPGAILQSVPLRGTGPEGSCVTFAYVMDGLSSAELRALLKSEASSGHTVVWQAEYHTQGVWVATQFLYTCEVPHKIMFEGIPVDVSDPSRLYRGFIAVDNIQQSPGSYCRGFCTFSAGFCDWGNGQGDDFDWALSRGSRNPMTGPASDSSLHKSGGGGYAFIDSSFPRRPGDIALLSSPVFSPTGLNAPRCMRFWFHMFGPVVGTLRVLLMAHNLNAPSLREAWSLSGSAGNAWFMAQLTISSVYDFQVVLEASVGNMGMSDIAVDDVTFAQGPCPVAPQVAAPTAGDCTFEVDECGWVNSQVVKGLDKIHWQRTPIRTQNTRFQRRPSGSIQTGGNQNEYYLNLGKKLLQPTGSAARLISLEFPGSEEPQCLCFWYFMHEPFIDLGGPSLGVLRILLLVGKGHTSVPIWQLTNNQGPTWNYGQVPIKENSSYKVVFEGMWGPNRANGAISIDDISFHEGHCNMRPHHATVRPEDCSFERGICGWRNATLSDSGEQLMSWQVAFDMHRPAELPDKTFGTSEGYIFFDIFTTNQQQREVRMLSPVMDGEGYDDLCFTFWYAAFGAGDTTRLHVFKADPGSSAGQMVTLLWKMTADGYDSSHPTWTPAQFTVDARSPFVIMLKGRASNGGFAVDDIKTFPGTCKTRPAQAEPVE</sequence>